<dbReference type="Pfam" id="PF00293">
    <property type="entry name" value="NUDIX"/>
    <property type="match status" value="1"/>
</dbReference>
<feature type="domain" description="Nudix hydrolase" evidence="4">
    <location>
        <begin position="8"/>
        <end position="135"/>
    </location>
</feature>
<dbReference type="AlphaFoldDB" id="A0A179T3R6"/>
<dbReference type="Gene3D" id="3.90.79.10">
    <property type="entry name" value="Nucleoside Triphosphate Pyrophosphohydrolase"/>
    <property type="match status" value="1"/>
</dbReference>
<reference evidence="6" key="1">
    <citation type="submission" date="2016-04" db="EMBL/GenBank/DDBJ databases">
        <authorList>
            <person name="Lyu Z."/>
            <person name="Lyu W."/>
        </authorList>
    </citation>
    <scope>NUCLEOTIDE SEQUENCE [LARGE SCALE GENOMIC DNA]</scope>
    <source>
        <strain evidence="6">C44</strain>
    </source>
</reference>
<organism evidence="5 6">
    <name type="scientific">Metabacillus litoralis</name>
    <dbReference type="NCBI Taxonomy" id="152268"/>
    <lineage>
        <taxon>Bacteria</taxon>
        <taxon>Bacillati</taxon>
        <taxon>Bacillota</taxon>
        <taxon>Bacilli</taxon>
        <taxon>Bacillales</taxon>
        <taxon>Bacillaceae</taxon>
        <taxon>Metabacillus</taxon>
    </lineage>
</organism>
<dbReference type="STRING" id="152268.A6K24_20815"/>
<dbReference type="PANTHER" id="PTHR43046">
    <property type="entry name" value="GDP-MANNOSE MANNOSYL HYDROLASE"/>
    <property type="match status" value="1"/>
</dbReference>
<dbReference type="PANTHER" id="PTHR43046:SF2">
    <property type="entry name" value="8-OXO-DGTP DIPHOSPHATASE-RELATED"/>
    <property type="match status" value="1"/>
</dbReference>
<name>A0A179T3R6_9BACI</name>
<dbReference type="InterPro" id="IPR020084">
    <property type="entry name" value="NUDIX_hydrolase_CS"/>
</dbReference>
<dbReference type="PROSITE" id="PS51462">
    <property type="entry name" value="NUDIX"/>
    <property type="match status" value="1"/>
</dbReference>
<evidence type="ECO:0000256" key="3">
    <source>
        <dbReference type="RuleBase" id="RU003476"/>
    </source>
</evidence>
<evidence type="ECO:0000256" key="1">
    <source>
        <dbReference type="ARBA" id="ARBA00001946"/>
    </source>
</evidence>
<dbReference type="OrthoDB" id="9786141at2"/>
<evidence type="ECO:0000256" key="2">
    <source>
        <dbReference type="ARBA" id="ARBA00022801"/>
    </source>
</evidence>
<sequence>MTQSKRGNVWLAVSGIVRNEQNEWLVVKKKYGGLKGNWSLPAGFVEQGETIDEAVLREIQEETGIMSKVEGVIGIRSGVIKDVISDNMIIFTLRATTNAITVQTDELEDVAFIDPQILLHDPASSLLLKSFAKASFETELKKYDHYNPGDHFGYRAYTLFL</sequence>
<evidence type="ECO:0000259" key="4">
    <source>
        <dbReference type="PROSITE" id="PS51462"/>
    </source>
</evidence>
<gene>
    <name evidence="5" type="ORF">A6K24_20815</name>
</gene>
<comment type="cofactor">
    <cofactor evidence="1">
        <name>Mg(2+)</name>
        <dbReference type="ChEBI" id="CHEBI:18420"/>
    </cofactor>
</comment>
<protein>
    <submittedName>
        <fullName evidence="5">NUDIX hydrolase</fullName>
    </submittedName>
</protein>
<keyword evidence="2 3" id="KW-0378">Hydrolase</keyword>
<dbReference type="EMBL" id="LWSG01000010">
    <property type="protein sequence ID" value="OAS87142.1"/>
    <property type="molecule type" value="Genomic_DNA"/>
</dbReference>
<evidence type="ECO:0000313" key="6">
    <source>
        <dbReference type="Proteomes" id="UP000078534"/>
    </source>
</evidence>
<dbReference type="InterPro" id="IPR020476">
    <property type="entry name" value="Nudix_hydrolase"/>
</dbReference>
<comment type="similarity">
    <text evidence="3">Belongs to the Nudix hydrolase family.</text>
</comment>
<accession>A0A179T3R6</accession>
<dbReference type="SUPFAM" id="SSF55811">
    <property type="entry name" value="Nudix"/>
    <property type="match status" value="1"/>
</dbReference>
<evidence type="ECO:0000313" key="5">
    <source>
        <dbReference type="EMBL" id="OAS87142.1"/>
    </source>
</evidence>
<dbReference type="InterPro" id="IPR015797">
    <property type="entry name" value="NUDIX_hydrolase-like_dom_sf"/>
</dbReference>
<dbReference type="PRINTS" id="PR00502">
    <property type="entry name" value="NUDIXFAMILY"/>
</dbReference>
<comment type="caution">
    <text evidence="5">The sequence shown here is derived from an EMBL/GenBank/DDBJ whole genome shotgun (WGS) entry which is preliminary data.</text>
</comment>
<keyword evidence="6" id="KW-1185">Reference proteome</keyword>
<dbReference type="InterPro" id="IPR000086">
    <property type="entry name" value="NUDIX_hydrolase_dom"/>
</dbReference>
<proteinExistence type="inferred from homology"/>
<dbReference type="GO" id="GO:0016787">
    <property type="term" value="F:hydrolase activity"/>
    <property type="evidence" value="ECO:0007669"/>
    <property type="project" value="UniProtKB-KW"/>
</dbReference>
<dbReference type="RefSeq" id="WP_066330342.1">
    <property type="nucleotide sequence ID" value="NZ_LWSG01000010.1"/>
</dbReference>
<dbReference type="PROSITE" id="PS00893">
    <property type="entry name" value="NUDIX_BOX"/>
    <property type="match status" value="1"/>
</dbReference>
<dbReference type="Proteomes" id="UP000078534">
    <property type="component" value="Unassembled WGS sequence"/>
</dbReference>